<protein>
    <recommendedName>
        <fullName evidence="5">Glycosyl transferase family 1 domain-containing protein</fullName>
    </recommendedName>
</protein>
<name>N8UUC2_9GAMM</name>
<dbReference type="AlphaFoldDB" id="N8UUC2"/>
<dbReference type="InterPro" id="IPR001296">
    <property type="entry name" value="Glyco_trans_1"/>
</dbReference>
<proteinExistence type="predicted"/>
<dbReference type="CDD" id="cd03808">
    <property type="entry name" value="GT4_CapM-like"/>
    <property type="match status" value="1"/>
</dbReference>
<reference evidence="3 4" key="1">
    <citation type="submission" date="2013-02" db="EMBL/GenBank/DDBJ databases">
        <title>The Genome Sequence of Acinetobacter sp. NIPH 758.</title>
        <authorList>
            <consortium name="The Broad Institute Genome Sequencing Platform"/>
            <consortium name="The Broad Institute Genome Sequencing Center for Infectious Disease"/>
            <person name="Cerqueira G."/>
            <person name="Feldgarden M."/>
            <person name="Courvalin P."/>
            <person name="Perichon B."/>
            <person name="Grillot-Courvalin C."/>
            <person name="Clermont D."/>
            <person name="Rocha E."/>
            <person name="Yoon E.-J."/>
            <person name="Nemec A."/>
            <person name="Walker B."/>
            <person name="Young S.K."/>
            <person name="Zeng Q."/>
            <person name="Gargeya S."/>
            <person name="Fitzgerald M."/>
            <person name="Haas B."/>
            <person name="Abouelleil A."/>
            <person name="Alvarado L."/>
            <person name="Arachchi H.M."/>
            <person name="Berlin A.M."/>
            <person name="Chapman S.B."/>
            <person name="Dewar J."/>
            <person name="Goldberg J."/>
            <person name="Griggs A."/>
            <person name="Gujja S."/>
            <person name="Hansen M."/>
            <person name="Howarth C."/>
            <person name="Imamovic A."/>
            <person name="Larimer J."/>
            <person name="McCowan C."/>
            <person name="Murphy C."/>
            <person name="Neiman D."/>
            <person name="Pearson M."/>
            <person name="Priest M."/>
            <person name="Roberts A."/>
            <person name="Saif S."/>
            <person name="Shea T."/>
            <person name="Sisk P."/>
            <person name="Sykes S."/>
            <person name="Wortman J."/>
            <person name="Nusbaum C."/>
            <person name="Birren B."/>
        </authorList>
    </citation>
    <scope>NUCLEOTIDE SEQUENCE [LARGE SCALE GENOMIC DNA]</scope>
    <source>
        <strain evidence="3 4">NIPH 758</strain>
    </source>
</reference>
<dbReference type="PANTHER" id="PTHR12526">
    <property type="entry name" value="GLYCOSYLTRANSFERASE"/>
    <property type="match status" value="1"/>
</dbReference>
<feature type="domain" description="Glycosyl transferase family 1" evidence="1">
    <location>
        <begin position="206"/>
        <end position="362"/>
    </location>
</feature>
<dbReference type="PANTHER" id="PTHR12526:SF638">
    <property type="entry name" value="SPORE COAT PROTEIN SA"/>
    <property type="match status" value="1"/>
</dbReference>
<evidence type="ECO:0008006" key="5">
    <source>
        <dbReference type="Google" id="ProtNLM"/>
    </source>
</evidence>
<dbReference type="InterPro" id="IPR028098">
    <property type="entry name" value="Glyco_trans_4-like_N"/>
</dbReference>
<dbReference type="Gene3D" id="3.40.50.2000">
    <property type="entry name" value="Glycogen Phosphorylase B"/>
    <property type="match status" value="2"/>
</dbReference>
<feature type="domain" description="Glycosyltransferase subfamily 4-like N-terminal" evidence="2">
    <location>
        <begin position="8"/>
        <end position="151"/>
    </location>
</feature>
<dbReference type="PATRIC" id="fig|1217712.3.peg.3225"/>
<evidence type="ECO:0000259" key="1">
    <source>
        <dbReference type="Pfam" id="PF00534"/>
    </source>
</evidence>
<evidence type="ECO:0000313" key="4">
    <source>
        <dbReference type="Proteomes" id="UP000013049"/>
    </source>
</evidence>
<evidence type="ECO:0000259" key="2">
    <source>
        <dbReference type="Pfam" id="PF13477"/>
    </source>
</evidence>
<comment type="caution">
    <text evidence="3">The sequence shown here is derived from an EMBL/GenBank/DDBJ whole genome shotgun (WGS) entry which is preliminary data.</text>
</comment>
<dbReference type="RefSeq" id="WP_004773375.1">
    <property type="nucleotide sequence ID" value="NZ_KB849358.1"/>
</dbReference>
<gene>
    <name evidence="3" type="ORF">F971_03339</name>
</gene>
<dbReference type="Pfam" id="PF00534">
    <property type="entry name" value="Glycos_transf_1"/>
    <property type="match status" value="1"/>
</dbReference>
<dbReference type="SUPFAM" id="SSF53756">
    <property type="entry name" value="UDP-Glycosyltransferase/glycogen phosphorylase"/>
    <property type="match status" value="1"/>
</dbReference>
<evidence type="ECO:0000313" key="3">
    <source>
        <dbReference type="EMBL" id="ENU91201.1"/>
    </source>
</evidence>
<dbReference type="EMBL" id="APPC01000022">
    <property type="protein sequence ID" value="ENU91201.1"/>
    <property type="molecule type" value="Genomic_DNA"/>
</dbReference>
<dbReference type="Proteomes" id="UP000013049">
    <property type="component" value="Unassembled WGS sequence"/>
</dbReference>
<dbReference type="Pfam" id="PF13477">
    <property type="entry name" value="Glyco_trans_4_2"/>
    <property type="match status" value="1"/>
</dbReference>
<organism evidence="3 4">
    <name type="scientific">Acinetobacter vivianii</name>
    <dbReference type="NCBI Taxonomy" id="1776742"/>
    <lineage>
        <taxon>Bacteria</taxon>
        <taxon>Pseudomonadati</taxon>
        <taxon>Pseudomonadota</taxon>
        <taxon>Gammaproteobacteria</taxon>
        <taxon>Moraxellales</taxon>
        <taxon>Moraxellaceae</taxon>
        <taxon>Acinetobacter</taxon>
    </lineage>
</organism>
<sequence length="391" mass="44430">MTVDSKRVVLIGNTASSLLGFRLDMIKQLILLDYSVYTFTSEYSSNDLKRLKELGCIPVTYQMSRGGVNPFSDLKTLLELKYKISEIQPALVFSYFTKPIIYGSLAAKLSHTPKVIGMVEGLGTPFTIHKSGQSLKVKLIRFIQICLYRIVFPFLDRIIFLNPDDPVDLIKKNRIWHKKNAVSILGPIGLDLNEYSYVEWDKAHPISFIFIARLLAEKGIYEYIEAAKIVKNKYPQVVFKIIGGLDKENPYGLTQSQLDELVSLQIVEYAGFVTDVAQRIQDTAVFVLPSYYREGVPRSTQEAMAIGRPVITTDVPGCRETVVDGVNGFLVPKWNVQVLADKMCYFVEHPEQVNIMGRQSYRMAQEKFDVNKVNQKLFEIMGLNAENEKTR</sequence>
<dbReference type="HOGENOM" id="CLU_009583_8_1_6"/>
<dbReference type="eggNOG" id="COG0438">
    <property type="taxonomic scope" value="Bacteria"/>
</dbReference>
<accession>N8UUC2</accession>
<dbReference type="GO" id="GO:0016757">
    <property type="term" value="F:glycosyltransferase activity"/>
    <property type="evidence" value="ECO:0007669"/>
    <property type="project" value="InterPro"/>
</dbReference>
<dbReference type="GO" id="GO:1901135">
    <property type="term" value="P:carbohydrate derivative metabolic process"/>
    <property type="evidence" value="ECO:0007669"/>
    <property type="project" value="UniProtKB-ARBA"/>
</dbReference>